<accession>A0A8S1DX58</accession>
<dbReference type="EMBL" id="CADEPI010000529">
    <property type="protein sequence ID" value="CAB3387016.1"/>
    <property type="molecule type" value="Genomic_DNA"/>
</dbReference>
<organism evidence="2 3">
    <name type="scientific">Cloeon dipterum</name>
    <dbReference type="NCBI Taxonomy" id="197152"/>
    <lineage>
        <taxon>Eukaryota</taxon>
        <taxon>Metazoa</taxon>
        <taxon>Ecdysozoa</taxon>
        <taxon>Arthropoda</taxon>
        <taxon>Hexapoda</taxon>
        <taxon>Insecta</taxon>
        <taxon>Pterygota</taxon>
        <taxon>Palaeoptera</taxon>
        <taxon>Ephemeroptera</taxon>
        <taxon>Pisciforma</taxon>
        <taxon>Baetidae</taxon>
        <taxon>Cloeon</taxon>
    </lineage>
</organism>
<proteinExistence type="predicted"/>
<evidence type="ECO:0000256" key="1">
    <source>
        <dbReference type="SAM" id="MobiDB-lite"/>
    </source>
</evidence>
<feature type="compositionally biased region" description="Basic and acidic residues" evidence="1">
    <location>
        <begin position="20"/>
        <end position="48"/>
    </location>
</feature>
<comment type="caution">
    <text evidence="2">The sequence shown here is derived from an EMBL/GenBank/DDBJ whole genome shotgun (WGS) entry which is preliminary data.</text>
</comment>
<keyword evidence="3" id="KW-1185">Reference proteome</keyword>
<evidence type="ECO:0000313" key="3">
    <source>
        <dbReference type="Proteomes" id="UP000494165"/>
    </source>
</evidence>
<dbReference type="Proteomes" id="UP000494165">
    <property type="component" value="Unassembled WGS sequence"/>
</dbReference>
<feature type="compositionally biased region" description="Low complexity" evidence="1">
    <location>
        <begin position="1"/>
        <end position="11"/>
    </location>
</feature>
<protein>
    <submittedName>
        <fullName evidence="2">Uncharacterized protein</fullName>
    </submittedName>
</protein>
<evidence type="ECO:0000313" key="2">
    <source>
        <dbReference type="EMBL" id="CAB3387016.1"/>
    </source>
</evidence>
<gene>
    <name evidence="2" type="ORF">CLODIP_2_CD11538</name>
</gene>
<name>A0A8S1DX58_9INSE</name>
<sequence length="67" mass="8140">MARGSSPSSSSRKASYDALQKNESERREKERQEQQRREQERKERERRQSNNWGPYKSKDQFTSMHFC</sequence>
<feature type="region of interest" description="Disordered" evidence="1">
    <location>
        <begin position="1"/>
        <end position="67"/>
    </location>
</feature>
<dbReference type="AlphaFoldDB" id="A0A8S1DX58"/>
<reference evidence="2 3" key="1">
    <citation type="submission" date="2020-04" db="EMBL/GenBank/DDBJ databases">
        <authorList>
            <person name="Alioto T."/>
            <person name="Alioto T."/>
            <person name="Gomez Garrido J."/>
        </authorList>
    </citation>
    <scope>NUCLEOTIDE SEQUENCE [LARGE SCALE GENOMIC DNA]</scope>
</reference>